<dbReference type="PANTHER" id="PTHR46268:SF6">
    <property type="entry name" value="UNIVERSAL STRESS PROTEIN UP12"/>
    <property type="match status" value="1"/>
</dbReference>
<organism evidence="3 4">
    <name type="scientific">Anoxybacillus tengchongensis</name>
    <dbReference type="NCBI Taxonomy" id="576944"/>
    <lineage>
        <taxon>Bacteria</taxon>
        <taxon>Bacillati</taxon>
        <taxon>Bacillota</taxon>
        <taxon>Bacilli</taxon>
        <taxon>Bacillales</taxon>
        <taxon>Anoxybacillaceae</taxon>
        <taxon>Anoxybacillus</taxon>
    </lineage>
</organism>
<dbReference type="PRINTS" id="PR01438">
    <property type="entry name" value="UNVRSLSTRESS"/>
</dbReference>
<feature type="domain" description="UspA" evidence="2">
    <location>
        <begin position="1"/>
        <end position="138"/>
    </location>
</feature>
<sequence>MKNILLASDGSEHALRATKKAIELCSYVKEAVITVIYVVDPSTAKTDVLLEGDVEERETMRKKRLAPTEMLLKEANIPYEIRILRGEPGPAIVGFANTHPFDLVVVGSRGLNTLQEMVLGSVSHKVAKRVEAPVLIVK</sequence>
<dbReference type="Gene3D" id="3.40.50.620">
    <property type="entry name" value="HUPs"/>
    <property type="match status" value="1"/>
</dbReference>
<accession>A0A7W9YR38</accession>
<evidence type="ECO:0000256" key="1">
    <source>
        <dbReference type="ARBA" id="ARBA00008791"/>
    </source>
</evidence>
<dbReference type="PANTHER" id="PTHR46268">
    <property type="entry name" value="STRESS RESPONSE PROTEIN NHAX"/>
    <property type="match status" value="1"/>
</dbReference>
<dbReference type="InterPro" id="IPR006015">
    <property type="entry name" value="Universal_stress_UspA"/>
</dbReference>
<proteinExistence type="inferred from homology"/>
<dbReference type="EMBL" id="JACHES010000002">
    <property type="protein sequence ID" value="MBB6175721.1"/>
    <property type="molecule type" value="Genomic_DNA"/>
</dbReference>
<protein>
    <submittedName>
        <fullName evidence="3">Nucleotide-binding universal stress UspA family protein</fullName>
    </submittedName>
</protein>
<dbReference type="RefSeq" id="WP_183246942.1">
    <property type="nucleotide sequence ID" value="NZ_JACHES010000002.1"/>
</dbReference>
<dbReference type="InterPro" id="IPR014729">
    <property type="entry name" value="Rossmann-like_a/b/a_fold"/>
</dbReference>
<reference evidence="3 4" key="1">
    <citation type="submission" date="2020-08" db="EMBL/GenBank/DDBJ databases">
        <title>Genomic Encyclopedia of Type Strains, Phase IV (KMG-IV): sequencing the most valuable type-strain genomes for metagenomic binning, comparative biology and taxonomic classification.</title>
        <authorList>
            <person name="Goeker M."/>
        </authorList>
    </citation>
    <scope>NUCLEOTIDE SEQUENCE [LARGE SCALE GENOMIC DNA]</scope>
    <source>
        <strain evidence="3 4">DSM 23211</strain>
    </source>
</reference>
<dbReference type="InterPro" id="IPR006016">
    <property type="entry name" value="UspA"/>
</dbReference>
<dbReference type="SUPFAM" id="SSF52402">
    <property type="entry name" value="Adenine nucleotide alpha hydrolases-like"/>
    <property type="match status" value="1"/>
</dbReference>
<dbReference type="Proteomes" id="UP000523528">
    <property type="component" value="Unassembled WGS sequence"/>
</dbReference>
<dbReference type="Pfam" id="PF00582">
    <property type="entry name" value="Usp"/>
    <property type="match status" value="1"/>
</dbReference>
<evidence type="ECO:0000313" key="3">
    <source>
        <dbReference type="EMBL" id="MBB6175721.1"/>
    </source>
</evidence>
<evidence type="ECO:0000259" key="2">
    <source>
        <dbReference type="Pfam" id="PF00582"/>
    </source>
</evidence>
<keyword evidence="4" id="KW-1185">Reference proteome</keyword>
<dbReference type="AlphaFoldDB" id="A0A7W9YR38"/>
<evidence type="ECO:0000313" key="4">
    <source>
        <dbReference type="Proteomes" id="UP000523528"/>
    </source>
</evidence>
<dbReference type="CDD" id="cd00293">
    <property type="entry name" value="USP-like"/>
    <property type="match status" value="1"/>
</dbReference>
<comment type="caution">
    <text evidence="3">The sequence shown here is derived from an EMBL/GenBank/DDBJ whole genome shotgun (WGS) entry which is preliminary data.</text>
</comment>
<comment type="similarity">
    <text evidence="1">Belongs to the universal stress protein A family.</text>
</comment>
<gene>
    <name evidence="3" type="ORF">HNQ82_000532</name>
</gene>
<name>A0A7W9YR38_9BACL</name>